<keyword evidence="2" id="KW-0963">Cytoplasm</keyword>
<dbReference type="GO" id="GO:0060271">
    <property type="term" value="P:cilium assembly"/>
    <property type="evidence" value="ECO:0007669"/>
    <property type="project" value="TreeGrafter"/>
</dbReference>
<reference evidence="8" key="2">
    <citation type="submission" date="2015-06" db="UniProtKB">
        <authorList>
            <consortium name="EnsemblMetazoa"/>
        </authorList>
    </citation>
    <scope>IDENTIFICATION</scope>
</reference>
<evidence type="ECO:0000256" key="4">
    <source>
        <dbReference type="ARBA" id="ARBA00023212"/>
    </source>
</evidence>
<dbReference type="EnsemblMetazoa" id="MESCA006037-RA">
    <property type="protein sequence ID" value="MESCA006037-PA"/>
    <property type="gene ID" value="MESCA006037"/>
</dbReference>
<proteinExistence type="inferred from homology"/>
<comment type="similarity">
    <text evidence="6">Belongs to the B9D family.</text>
</comment>
<dbReference type="HOGENOM" id="CLU_084934_2_1_1"/>
<keyword evidence="9" id="KW-1185">Reference proteome</keyword>
<evidence type="ECO:0000256" key="5">
    <source>
        <dbReference type="ARBA" id="ARBA00023273"/>
    </source>
</evidence>
<keyword evidence="3" id="KW-0970">Cilium biogenesis/degradation</keyword>
<evidence type="ECO:0000256" key="3">
    <source>
        <dbReference type="ARBA" id="ARBA00022794"/>
    </source>
</evidence>
<dbReference type="GO" id="GO:0036038">
    <property type="term" value="C:MKS complex"/>
    <property type="evidence" value="ECO:0007669"/>
    <property type="project" value="TreeGrafter"/>
</dbReference>
<protein>
    <recommendedName>
        <fullName evidence="7">B9 domain-containing protein 2</fullName>
    </recommendedName>
</protein>
<evidence type="ECO:0000256" key="6">
    <source>
        <dbReference type="ARBA" id="ARBA00038411"/>
    </source>
</evidence>
<evidence type="ECO:0000313" key="8">
    <source>
        <dbReference type="EnsemblMetazoa" id="MESCA006037-PA"/>
    </source>
</evidence>
<keyword evidence="4" id="KW-0206">Cytoskeleton</keyword>
<dbReference type="InterPro" id="IPR010796">
    <property type="entry name" value="C2_B9-type_dom"/>
</dbReference>
<dbReference type="STRING" id="36166.T1GQX1"/>
<sequence>MRFHPKPFNSILVVHPLMAEVHIIGELKKAIDFKESTLFCKWSFITGSSWKVIQGETEGQTITSSDILGEPVSRFSHPLDVHFATRSVQGWPKLVVQVYSVGSFNSVDPIGYGFVNIPTSPGEHRIEINTWKLTPPSFWEKIQKVIWGTPGNFTVADNCDLIYAGTERYKLETESSGKVVKF</sequence>
<dbReference type="PROSITE" id="PS51381">
    <property type="entry name" value="C2_B9"/>
    <property type="match status" value="1"/>
</dbReference>
<accession>T1GQX1</accession>
<keyword evidence="5" id="KW-0966">Cell projection</keyword>
<dbReference type="Pfam" id="PF07162">
    <property type="entry name" value="B9-C2"/>
    <property type="match status" value="1"/>
</dbReference>
<name>T1GQX1_MEGSC</name>
<evidence type="ECO:0000256" key="1">
    <source>
        <dbReference type="ARBA" id="ARBA00004120"/>
    </source>
</evidence>
<evidence type="ECO:0000256" key="2">
    <source>
        <dbReference type="ARBA" id="ARBA00022490"/>
    </source>
</evidence>
<dbReference type="AlphaFoldDB" id="T1GQX1"/>
<organism evidence="8 9">
    <name type="scientific">Megaselia scalaris</name>
    <name type="common">Humpbacked fly</name>
    <name type="synonym">Phora scalaris</name>
    <dbReference type="NCBI Taxonomy" id="36166"/>
    <lineage>
        <taxon>Eukaryota</taxon>
        <taxon>Metazoa</taxon>
        <taxon>Ecdysozoa</taxon>
        <taxon>Arthropoda</taxon>
        <taxon>Hexapoda</taxon>
        <taxon>Insecta</taxon>
        <taxon>Pterygota</taxon>
        <taxon>Neoptera</taxon>
        <taxon>Endopterygota</taxon>
        <taxon>Diptera</taxon>
        <taxon>Brachycera</taxon>
        <taxon>Muscomorpha</taxon>
        <taxon>Platypezoidea</taxon>
        <taxon>Phoridae</taxon>
        <taxon>Megaseliini</taxon>
        <taxon>Megaselia</taxon>
    </lineage>
</organism>
<dbReference type="PANTHER" id="PTHR12968">
    <property type="entry name" value="B9 DOMAIN-CONTAINING"/>
    <property type="match status" value="1"/>
</dbReference>
<reference evidence="9" key="1">
    <citation type="submission" date="2013-02" db="EMBL/GenBank/DDBJ databases">
        <authorList>
            <person name="Hughes D."/>
        </authorList>
    </citation>
    <scope>NUCLEOTIDE SEQUENCE</scope>
    <source>
        <strain>Durham</strain>
        <strain evidence="9">NC isolate 2 -- Noor lab</strain>
    </source>
</reference>
<dbReference type="Proteomes" id="UP000015102">
    <property type="component" value="Unassembled WGS sequence"/>
</dbReference>
<evidence type="ECO:0000313" key="9">
    <source>
        <dbReference type="Proteomes" id="UP000015102"/>
    </source>
</evidence>
<dbReference type="PANTHER" id="PTHR12968:SF2">
    <property type="entry name" value="B9 DOMAIN-CONTAINING PROTEIN 2"/>
    <property type="match status" value="1"/>
</dbReference>
<dbReference type="EMBL" id="CAQQ02034038">
    <property type="status" value="NOT_ANNOTATED_CDS"/>
    <property type="molecule type" value="Genomic_DNA"/>
</dbReference>
<dbReference type="OMA" id="FELECPT"/>
<comment type="subcellular location">
    <subcellularLocation>
        <location evidence="1">Cytoplasm</location>
        <location evidence="1">Cytoskeleton</location>
        <location evidence="1">Cilium basal body</location>
    </subcellularLocation>
</comment>
<evidence type="ECO:0000256" key="7">
    <source>
        <dbReference type="ARBA" id="ARBA00039272"/>
    </source>
</evidence>